<feature type="non-terminal residue" evidence="1">
    <location>
        <position position="1"/>
    </location>
</feature>
<organism evidence="1 2">
    <name type="scientific">Funneliformis geosporum</name>
    <dbReference type="NCBI Taxonomy" id="1117311"/>
    <lineage>
        <taxon>Eukaryota</taxon>
        <taxon>Fungi</taxon>
        <taxon>Fungi incertae sedis</taxon>
        <taxon>Mucoromycota</taxon>
        <taxon>Glomeromycotina</taxon>
        <taxon>Glomeromycetes</taxon>
        <taxon>Glomerales</taxon>
        <taxon>Glomeraceae</taxon>
        <taxon>Funneliformis</taxon>
    </lineage>
</organism>
<name>A0A9W4X2U9_9GLOM</name>
<evidence type="ECO:0000313" key="2">
    <source>
        <dbReference type="Proteomes" id="UP001153678"/>
    </source>
</evidence>
<dbReference type="OrthoDB" id="2425477at2759"/>
<comment type="caution">
    <text evidence="1">The sequence shown here is derived from an EMBL/GenBank/DDBJ whole genome shotgun (WGS) entry which is preliminary data.</text>
</comment>
<feature type="non-terminal residue" evidence="1">
    <location>
        <position position="43"/>
    </location>
</feature>
<proteinExistence type="predicted"/>
<gene>
    <name evidence="1" type="ORF">FWILDA_LOCUS18350</name>
</gene>
<evidence type="ECO:0000313" key="1">
    <source>
        <dbReference type="EMBL" id="CAI2197989.1"/>
    </source>
</evidence>
<reference evidence="1" key="1">
    <citation type="submission" date="2022-08" db="EMBL/GenBank/DDBJ databases">
        <authorList>
            <person name="Kallberg Y."/>
            <person name="Tangrot J."/>
            <person name="Rosling A."/>
        </authorList>
    </citation>
    <scope>NUCLEOTIDE SEQUENCE</scope>
    <source>
        <strain evidence="1">Wild A</strain>
    </source>
</reference>
<sequence>ASEYPAPGIRHLDRSNHSPEIFKDFHNTSVDMWSIGYLIITAH</sequence>
<dbReference type="EMBL" id="CAMKVN010017567">
    <property type="protein sequence ID" value="CAI2197989.1"/>
    <property type="molecule type" value="Genomic_DNA"/>
</dbReference>
<dbReference type="Proteomes" id="UP001153678">
    <property type="component" value="Unassembled WGS sequence"/>
</dbReference>
<keyword evidence="2" id="KW-1185">Reference proteome</keyword>
<protein>
    <submittedName>
        <fullName evidence="1">10049_t:CDS:1</fullName>
    </submittedName>
</protein>
<accession>A0A9W4X2U9</accession>
<dbReference type="AlphaFoldDB" id="A0A9W4X2U9"/>